<dbReference type="InterPro" id="IPR032816">
    <property type="entry name" value="VTT_dom"/>
</dbReference>
<evidence type="ECO:0000256" key="6">
    <source>
        <dbReference type="ARBA" id="ARBA00023136"/>
    </source>
</evidence>
<dbReference type="EMBL" id="QYBC01000006">
    <property type="protein sequence ID" value="RYB05768.1"/>
    <property type="molecule type" value="Genomic_DNA"/>
</dbReference>
<dbReference type="RefSeq" id="WP_129218922.1">
    <property type="nucleotide sequence ID" value="NZ_QYBC01000006.1"/>
</dbReference>
<proteinExistence type="inferred from homology"/>
<evidence type="ECO:0000256" key="3">
    <source>
        <dbReference type="ARBA" id="ARBA00022475"/>
    </source>
</evidence>
<gene>
    <name evidence="9" type="ORF">D3272_09320</name>
</gene>
<dbReference type="GO" id="GO:0005886">
    <property type="term" value="C:plasma membrane"/>
    <property type="evidence" value="ECO:0007669"/>
    <property type="project" value="UniProtKB-SubCell"/>
</dbReference>
<name>A0A4Q2RI30_9HYPH</name>
<feature type="transmembrane region" description="Helical" evidence="7">
    <location>
        <begin position="114"/>
        <end position="139"/>
    </location>
</feature>
<feature type="domain" description="VTT" evidence="8">
    <location>
        <begin position="42"/>
        <end position="166"/>
    </location>
</feature>
<dbReference type="Proteomes" id="UP000289411">
    <property type="component" value="Unassembled WGS sequence"/>
</dbReference>
<evidence type="ECO:0000256" key="1">
    <source>
        <dbReference type="ARBA" id="ARBA00004651"/>
    </source>
</evidence>
<evidence type="ECO:0000259" key="8">
    <source>
        <dbReference type="Pfam" id="PF09335"/>
    </source>
</evidence>
<evidence type="ECO:0000256" key="5">
    <source>
        <dbReference type="ARBA" id="ARBA00022989"/>
    </source>
</evidence>
<keyword evidence="6 7" id="KW-0472">Membrane</keyword>
<dbReference type="InterPro" id="IPR032818">
    <property type="entry name" value="DedA-like"/>
</dbReference>
<keyword evidence="10" id="KW-1185">Reference proteome</keyword>
<feature type="transmembrane region" description="Helical" evidence="7">
    <location>
        <begin position="151"/>
        <end position="172"/>
    </location>
</feature>
<protein>
    <submittedName>
        <fullName evidence="9">DedA family protein</fullName>
    </submittedName>
</protein>
<sequence length="177" mass="19133">MAWIAEWGRDIVAVVRQHETYAAPICFALAFGESLAFVSFLLPATLVLVAVGGLVGQAGLAFLPVFAASALGAALGDWLSFWLGRHFEDRIAGLWPLSRHPEMLRRARQYVDRWGALGVFIGRFLGPLRATVPLIAGLAAMPALPFQAANWSSALVWAFLVLAPGAFGIDAVRDWFA</sequence>
<dbReference type="OrthoDB" id="9801622at2"/>
<evidence type="ECO:0000256" key="4">
    <source>
        <dbReference type="ARBA" id="ARBA00022692"/>
    </source>
</evidence>
<keyword evidence="3 7" id="KW-1003">Cell membrane</keyword>
<dbReference type="PANTHER" id="PTHR30353:SF15">
    <property type="entry name" value="INNER MEMBRANE PROTEIN YABI"/>
    <property type="match status" value="1"/>
</dbReference>
<comment type="subcellular location">
    <subcellularLocation>
        <location evidence="1 7">Cell membrane</location>
        <topology evidence="1 7">Multi-pass membrane protein</topology>
    </subcellularLocation>
</comment>
<evidence type="ECO:0000256" key="2">
    <source>
        <dbReference type="ARBA" id="ARBA00010792"/>
    </source>
</evidence>
<dbReference type="AlphaFoldDB" id="A0A4Q2RI30"/>
<accession>A0A4Q2RI30</accession>
<reference evidence="9 10" key="1">
    <citation type="submission" date="2018-09" db="EMBL/GenBank/DDBJ databases">
        <authorList>
            <person name="Grouzdev D.S."/>
            <person name="Krutkina M.S."/>
        </authorList>
    </citation>
    <scope>NUCLEOTIDE SEQUENCE [LARGE SCALE GENOMIC DNA]</scope>
    <source>
        <strain evidence="9 10">RmlP001</strain>
    </source>
</reference>
<feature type="transmembrane region" description="Helical" evidence="7">
    <location>
        <begin position="35"/>
        <end position="55"/>
    </location>
</feature>
<feature type="transmembrane region" description="Helical" evidence="7">
    <location>
        <begin position="61"/>
        <end position="83"/>
    </location>
</feature>
<evidence type="ECO:0000313" key="10">
    <source>
        <dbReference type="Proteomes" id="UP000289411"/>
    </source>
</evidence>
<reference evidence="9 10" key="2">
    <citation type="submission" date="2019-02" db="EMBL/GenBank/DDBJ databases">
        <title>'Lichenibacterium ramalinii' gen. nov. sp. nov., 'Lichenibacterium minor' gen. nov. sp. nov.</title>
        <authorList>
            <person name="Pankratov T."/>
        </authorList>
    </citation>
    <scope>NUCLEOTIDE SEQUENCE [LARGE SCALE GENOMIC DNA]</scope>
    <source>
        <strain evidence="9 10">RmlP001</strain>
    </source>
</reference>
<keyword evidence="5 7" id="KW-1133">Transmembrane helix</keyword>
<keyword evidence="4 7" id="KW-0812">Transmembrane</keyword>
<evidence type="ECO:0000256" key="7">
    <source>
        <dbReference type="RuleBase" id="RU367016"/>
    </source>
</evidence>
<comment type="similarity">
    <text evidence="2 7">Belongs to the DedA family.</text>
</comment>
<dbReference type="Pfam" id="PF09335">
    <property type="entry name" value="VTT_dom"/>
    <property type="match status" value="1"/>
</dbReference>
<comment type="caution">
    <text evidence="9">The sequence shown here is derived from an EMBL/GenBank/DDBJ whole genome shotgun (WGS) entry which is preliminary data.</text>
</comment>
<evidence type="ECO:0000313" key="9">
    <source>
        <dbReference type="EMBL" id="RYB05768.1"/>
    </source>
</evidence>
<organism evidence="9 10">
    <name type="scientific">Lichenibacterium ramalinae</name>
    <dbReference type="NCBI Taxonomy" id="2316527"/>
    <lineage>
        <taxon>Bacteria</taxon>
        <taxon>Pseudomonadati</taxon>
        <taxon>Pseudomonadota</taxon>
        <taxon>Alphaproteobacteria</taxon>
        <taxon>Hyphomicrobiales</taxon>
        <taxon>Lichenihabitantaceae</taxon>
        <taxon>Lichenibacterium</taxon>
    </lineage>
</organism>
<dbReference type="PANTHER" id="PTHR30353">
    <property type="entry name" value="INNER MEMBRANE PROTEIN DEDA-RELATED"/>
    <property type="match status" value="1"/>
</dbReference>